<evidence type="ECO:0000256" key="1">
    <source>
        <dbReference type="SAM" id="MobiDB-lite"/>
    </source>
</evidence>
<sequence>MPERSRLRAARLPSAVAAVLLLAPLAGCTLDPAEVPDSGATPARTIRATEPTPVATGAVTEGDTVSQLITRCLARYGLNERPPAPDGSLSETEWLAAQEAIADYDRTLTDCSAEALSTDAPAPTIAP</sequence>
<gene>
    <name evidence="3" type="ORF">C1I64_11315</name>
</gene>
<dbReference type="AlphaFoldDB" id="A0A3Q9UX79"/>
<keyword evidence="2" id="KW-0732">Signal</keyword>
<evidence type="ECO:0000313" key="3">
    <source>
        <dbReference type="EMBL" id="AZZ52573.1"/>
    </source>
</evidence>
<dbReference type="EMBL" id="CP028137">
    <property type="protein sequence ID" value="AZZ52573.1"/>
    <property type="molecule type" value="Genomic_DNA"/>
</dbReference>
<protein>
    <submittedName>
        <fullName evidence="3">Uncharacterized protein</fullName>
    </submittedName>
</protein>
<evidence type="ECO:0000256" key="2">
    <source>
        <dbReference type="SAM" id="SignalP"/>
    </source>
</evidence>
<accession>A0A3Q9UX79</accession>
<reference evidence="3 4" key="1">
    <citation type="submission" date="2018-03" db="EMBL/GenBank/DDBJ databases">
        <title>Bacteriophage NCPPB3778 and a type I-E CRISPR drive the evolution of the US Biological Select Agent, Rathayibacter toxicus.</title>
        <authorList>
            <person name="Davis E.W.II."/>
            <person name="Tabima J.F."/>
            <person name="Weisberg A.J."/>
            <person name="Dantas Lopes L."/>
            <person name="Wiseman M.S."/>
            <person name="Wiseman M.S."/>
            <person name="Pupko T."/>
            <person name="Belcher M.S."/>
            <person name="Sechler A.J."/>
            <person name="Tancos M.A."/>
            <person name="Schroeder B.K."/>
            <person name="Murray T.D."/>
            <person name="Luster D.G."/>
            <person name="Schneider W.L."/>
            <person name="Rogers E."/>
            <person name="Andreote F.D."/>
            <person name="Grunwald N.J."/>
            <person name="Putnam M.L."/>
            <person name="Chang J.H."/>
        </authorList>
    </citation>
    <scope>NUCLEOTIDE SEQUENCE [LARGE SCALE GENOMIC DNA]</scope>
    <source>
        <strain evidence="3 4">DSM 15932</strain>
    </source>
</reference>
<name>A0A3Q9UX79_9MICO</name>
<dbReference type="Proteomes" id="UP000285317">
    <property type="component" value="Chromosome"/>
</dbReference>
<dbReference type="RefSeq" id="WP_127887264.1">
    <property type="nucleotide sequence ID" value="NZ_CP028137.1"/>
</dbReference>
<proteinExistence type="predicted"/>
<feature type="region of interest" description="Disordered" evidence="1">
    <location>
        <begin position="36"/>
        <end position="57"/>
    </location>
</feature>
<feature type="signal peptide" evidence="2">
    <location>
        <begin position="1"/>
        <end position="28"/>
    </location>
</feature>
<dbReference type="KEGG" id="rfs:C1I64_11315"/>
<evidence type="ECO:0000313" key="4">
    <source>
        <dbReference type="Proteomes" id="UP000285317"/>
    </source>
</evidence>
<feature type="chain" id="PRO_5039663618" evidence="2">
    <location>
        <begin position="29"/>
        <end position="127"/>
    </location>
</feature>
<organism evidence="3 4">
    <name type="scientific">Rathayibacter festucae DSM 15932</name>
    <dbReference type="NCBI Taxonomy" id="1328866"/>
    <lineage>
        <taxon>Bacteria</taxon>
        <taxon>Bacillati</taxon>
        <taxon>Actinomycetota</taxon>
        <taxon>Actinomycetes</taxon>
        <taxon>Micrococcales</taxon>
        <taxon>Microbacteriaceae</taxon>
        <taxon>Rathayibacter</taxon>
    </lineage>
</organism>